<sequence>MELRPQPVRRVGSKGIDHYGDAEAPADPSDEIMFIPLSPLARLYIYALHGCLCEVAFTAVWDWLYTSDQRLPGHTSLWALLIYSSAIYFMEGLSAKMQQKRYPLPVRLTIYTSFIYLWEFSWGFLLRLLQACPWDYSGFRYNLMGLVTLEYAAPWALASLIAEKHVIRNTLKIRLRI</sequence>
<dbReference type="Proteomes" id="UP000504632">
    <property type="component" value="Chromosome 4"/>
</dbReference>
<proteinExistence type="inferred from homology"/>
<keyword evidence="4 7" id="KW-1133">Transmembrane helix</keyword>
<gene>
    <name evidence="9" type="primary">LOC115810781</name>
</gene>
<evidence type="ECO:0000313" key="8">
    <source>
        <dbReference type="Proteomes" id="UP000504632"/>
    </source>
</evidence>
<keyword evidence="8" id="KW-1185">Reference proteome</keyword>
<dbReference type="OrthoDB" id="5946847at2759"/>
<comment type="subcellular location">
    <subcellularLocation>
        <location evidence="1">Membrane</location>
        <topology evidence="1">Multi-pass membrane protein</topology>
    </subcellularLocation>
</comment>
<evidence type="ECO:0000256" key="3">
    <source>
        <dbReference type="ARBA" id="ARBA00022692"/>
    </source>
</evidence>
<dbReference type="RefSeq" id="XP_030628650.1">
    <property type="nucleotide sequence ID" value="XM_030772790.1"/>
</dbReference>
<dbReference type="GO" id="GO:0016020">
    <property type="term" value="C:membrane"/>
    <property type="evidence" value="ECO:0007669"/>
    <property type="project" value="UniProtKB-SubCell"/>
</dbReference>
<feature type="transmembrane region" description="Helical" evidence="7">
    <location>
        <begin position="108"/>
        <end position="129"/>
    </location>
</feature>
<feature type="transmembrane region" description="Helical" evidence="7">
    <location>
        <begin position="76"/>
        <end position="96"/>
    </location>
</feature>
<name>A0A6J2V6R6_CHACN</name>
<evidence type="ECO:0000256" key="2">
    <source>
        <dbReference type="ARBA" id="ARBA00006371"/>
    </source>
</evidence>
<dbReference type="PANTHER" id="PTHR31746">
    <property type="entry name" value="TRANSMEMBRANE PROTEIN 229 FAMILY MEMBER"/>
    <property type="match status" value="1"/>
</dbReference>
<feature type="transmembrane region" description="Helical" evidence="7">
    <location>
        <begin position="141"/>
        <end position="162"/>
    </location>
</feature>
<keyword evidence="3 7" id="KW-0812">Transmembrane</keyword>
<dbReference type="Pfam" id="PF06541">
    <property type="entry name" value="ABC_trans_CmpB"/>
    <property type="match status" value="1"/>
</dbReference>
<protein>
    <submittedName>
        <fullName evidence="9">Transmembrane protein 229B</fullName>
    </submittedName>
</protein>
<dbReference type="GeneID" id="115810781"/>
<dbReference type="InterPro" id="IPR010540">
    <property type="entry name" value="CmpB_TMEM229"/>
</dbReference>
<comment type="similarity">
    <text evidence="2">Belongs to the TMEM229 family.</text>
</comment>
<evidence type="ECO:0000256" key="5">
    <source>
        <dbReference type="ARBA" id="ARBA00023136"/>
    </source>
</evidence>
<keyword evidence="5 7" id="KW-0472">Membrane</keyword>
<reference evidence="9" key="1">
    <citation type="submission" date="2025-08" db="UniProtKB">
        <authorList>
            <consortium name="RefSeq"/>
        </authorList>
    </citation>
    <scope>IDENTIFICATION</scope>
</reference>
<organism evidence="8 9">
    <name type="scientific">Chanos chanos</name>
    <name type="common">Milkfish</name>
    <name type="synonym">Mugil chanos</name>
    <dbReference type="NCBI Taxonomy" id="29144"/>
    <lineage>
        <taxon>Eukaryota</taxon>
        <taxon>Metazoa</taxon>
        <taxon>Chordata</taxon>
        <taxon>Craniata</taxon>
        <taxon>Vertebrata</taxon>
        <taxon>Euteleostomi</taxon>
        <taxon>Actinopterygii</taxon>
        <taxon>Neopterygii</taxon>
        <taxon>Teleostei</taxon>
        <taxon>Ostariophysi</taxon>
        <taxon>Gonorynchiformes</taxon>
        <taxon>Chanidae</taxon>
        <taxon>Chanos</taxon>
    </lineage>
</organism>
<evidence type="ECO:0000256" key="7">
    <source>
        <dbReference type="SAM" id="Phobius"/>
    </source>
</evidence>
<evidence type="ECO:0000256" key="6">
    <source>
        <dbReference type="SAM" id="MobiDB-lite"/>
    </source>
</evidence>
<dbReference type="InParanoid" id="A0A6J2V6R6"/>
<evidence type="ECO:0000256" key="1">
    <source>
        <dbReference type="ARBA" id="ARBA00004141"/>
    </source>
</evidence>
<evidence type="ECO:0000313" key="9">
    <source>
        <dbReference type="RefSeq" id="XP_030628650.1"/>
    </source>
</evidence>
<dbReference type="PANTHER" id="PTHR31746:SF3">
    <property type="entry name" value="TRANSMEMBRANE PROTEIN 229B"/>
    <property type="match status" value="1"/>
</dbReference>
<evidence type="ECO:0000256" key="4">
    <source>
        <dbReference type="ARBA" id="ARBA00022989"/>
    </source>
</evidence>
<feature type="transmembrane region" description="Helical" evidence="7">
    <location>
        <begin position="43"/>
        <end position="64"/>
    </location>
</feature>
<accession>A0A6J2V6R6</accession>
<dbReference type="AlphaFoldDB" id="A0A6J2V6R6"/>
<feature type="region of interest" description="Disordered" evidence="6">
    <location>
        <begin position="1"/>
        <end position="22"/>
    </location>
</feature>